<feature type="compositionally biased region" description="Low complexity" evidence="12">
    <location>
        <begin position="572"/>
        <end position="589"/>
    </location>
</feature>
<name>A0A158QSW1_MESCO</name>
<dbReference type="GO" id="GO:0009986">
    <property type="term" value="C:cell surface"/>
    <property type="evidence" value="ECO:0007669"/>
    <property type="project" value="TreeGrafter"/>
</dbReference>
<dbReference type="InterPro" id="IPR001863">
    <property type="entry name" value="Glypican"/>
</dbReference>
<feature type="compositionally biased region" description="Low complexity" evidence="12">
    <location>
        <begin position="241"/>
        <end position="254"/>
    </location>
</feature>
<feature type="compositionally biased region" description="Basic and acidic residues" evidence="12">
    <location>
        <begin position="721"/>
        <end position="732"/>
    </location>
</feature>
<dbReference type="GO" id="GO:1905475">
    <property type="term" value="P:regulation of protein localization to membrane"/>
    <property type="evidence" value="ECO:0007669"/>
    <property type="project" value="TreeGrafter"/>
</dbReference>
<organism evidence="13 14">
    <name type="scientific">Mesocestoides corti</name>
    <name type="common">Flatworm</name>
    <dbReference type="NCBI Taxonomy" id="53468"/>
    <lineage>
        <taxon>Eukaryota</taxon>
        <taxon>Metazoa</taxon>
        <taxon>Spiralia</taxon>
        <taxon>Lophotrochozoa</taxon>
        <taxon>Platyhelminthes</taxon>
        <taxon>Cestoda</taxon>
        <taxon>Eucestoda</taxon>
        <taxon>Cyclophyllidea</taxon>
        <taxon>Mesocestoididae</taxon>
        <taxon>Mesocestoides</taxon>
    </lineage>
</organism>
<comment type="similarity">
    <text evidence="2 11">Belongs to the glypican family.</text>
</comment>
<evidence type="ECO:0000256" key="9">
    <source>
        <dbReference type="ARBA" id="ARBA00023207"/>
    </source>
</evidence>
<feature type="compositionally biased region" description="Pro residues" evidence="12">
    <location>
        <begin position="471"/>
        <end position="483"/>
    </location>
</feature>
<dbReference type="STRING" id="53468.A0A158QSW1"/>
<keyword evidence="7" id="KW-0472">Membrane</keyword>
<dbReference type="Proteomes" id="UP000267029">
    <property type="component" value="Unassembled WGS sequence"/>
</dbReference>
<dbReference type="PANTHER" id="PTHR10822:SF29">
    <property type="entry name" value="DIVISION ABNORMALLY DELAYED PROTEIN"/>
    <property type="match status" value="1"/>
</dbReference>
<dbReference type="GO" id="GO:0098552">
    <property type="term" value="C:side of membrane"/>
    <property type="evidence" value="ECO:0007669"/>
    <property type="project" value="UniProtKB-KW"/>
</dbReference>
<keyword evidence="14" id="KW-1185">Reference proteome</keyword>
<comment type="subcellular location">
    <subcellularLocation>
        <location evidence="1">Cell membrane</location>
        <topology evidence="1">Lipid-anchor</topology>
        <topology evidence="1">GPI-anchor</topology>
    </subcellularLocation>
</comment>
<evidence type="ECO:0000256" key="12">
    <source>
        <dbReference type="SAM" id="MobiDB-lite"/>
    </source>
</evidence>
<keyword evidence="10" id="KW-0449">Lipoprotein</keyword>
<keyword evidence="3" id="KW-1003">Cell membrane</keyword>
<dbReference type="Pfam" id="PF01153">
    <property type="entry name" value="Glypican"/>
    <property type="match status" value="1"/>
</dbReference>
<evidence type="ECO:0000256" key="10">
    <source>
        <dbReference type="ARBA" id="ARBA00023288"/>
    </source>
</evidence>
<feature type="region of interest" description="Disordered" evidence="12">
    <location>
        <begin position="353"/>
        <end position="415"/>
    </location>
</feature>
<protein>
    <recommendedName>
        <fullName evidence="15">Glypican</fullName>
    </recommendedName>
</protein>
<keyword evidence="9" id="KW-0357">Heparan sulfate</keyword>
<feature type="compositionally biased region" description="Polar residues" evidence="12">
    <location>
        <begin position="603"/>
        <end position="619"/>
    </location>
</feature>
<feature type="region of interest" description="Disordered" evidence="12">
    <location>
        <begin position="431"/>
        <end position="870"/>
    </location>
</feature>
<feature type="compositionally biased region" description="Pro residues" evidence="12">
    <location>
        <begin position="692"/>
        <end position="705"/>
    </location>
</feature>
<evidence type="ECO:0000256" key="3">
    <source>
        <dbReference type="ARBA" id="ARBA00022475"/>
    </source>
</evidence>
<feature type="compositionally biased region" description="Polar residues" evidence="12">
    <location>
        <begin position="543"/>
        <end position="555"/>
    </location>
</feature>
<feature type="compositionally biased region" description="Pro residues" evidence="12">
    <location>
        <begin position="764"/>
        <end position="773"/>
    </location>
</feature>
<keyword evidence="5" id="KW-0732">Signal</keyword>
<keyword evidence="4" id="KW-0336">GPI-anchor</keyword>
<feature type="compositionally biased region" description="Pro residues" evidence="12">
    <location>
        <begin position="391"/>
        <end position="405"/>
    </location>
</feature>
<evidence type="ECO:0000256" key="7">
    <source>
        <dbReference type="ARBA" id="ARBA00023136"/>
    </source>
</evidence>
<dbReference type="EMBL" id="UXSR01000197">
    <property type="protein sequence ID" value="VDD75530.1"/>
    <property type="molecule type" value="Genomic_DNA"/>
</dbReference>
<dbReference type="GO" id="GO:0005576">
    <property type="term" value="C:extracellular region"/>
    <property type="evidence" value="ECO:0007669"/>
    <property type="project" value="TreeGrafter"/>
</dbReference>
<evidence type="ECO:0000256" key="5">
    <source>
        <dbReference type="ARBA" id="ARBA00022729"/>
    </source>
</evidence>
<dbReference type="GO" id="GO:0005886">
    <property type="term" value="C:plasma membrane"/>
    <property type="evidence" value="ECO:0007669"/>
    <property type="project" value="UniProtKB-SubCell"/>
</dbReference>
<evidence type="ECO:0000256" key="8">
    <source>
        <dbReference type="ARBA" id="ARBA00023180"/>
    </source>
</evidence>
<sequence length="896" mass="95615">MHQHDLHSHIKKTVLLVQASSRPECIVALSRIRHCGVFCGAREGAQAEVCPSACENFMKTCLSDGSSDSNKSLPRLWSRFIDALTLTTKRLERTFNFATVNKDLHIFLSEAITFVHQKYAQVKSSVSFESSPRIAQKENLIQECKSSAGGRGSGASNAPPPYNLSPSGWQYPSRLRRSADNASSAADALLRERRQSGYPGEAWRQSEPPGWGASQQPPPRGGGGGAYQPYFQPGRRSGGNPSMQPSQQPQQQHSANAPEKLNKWATQLKFYYSGVKDLFARPPSTVCAPAAQSNTACWNPPPVASSGQPHRRLAALSDLVAASDRLSVVNTKNNGDPDALESGARILAELKMRNTSTHGSRGSPSLLQPRNSGMPSYGQSHDPWRIGGNNFPPPQPPQPAAPYQPQPVGEPVSCVTSRFSNNMNIDVAGSGYEPAGVAPQPGYPPTLGQPPYSLQPERPDQAGYPSHRAPIPAPGGNQPPPPLNQRWPGAGDMESSGYGREGEEESWNRGDLWQQPPPPSHPWEQPPPPAPGGGGGVDGGNYQWPNSYYPDQQGSGEPFLPGPEAYPQPVETSTTTSTTLTSTTSGPTTVASEPPFTMPPTPASSVESTSGVNTSTIQTLPPPPPLPPSIGGFDDEDFGQPTPQPQPLPTSTQRPWDARQPSPPFGLESFDWPFQTSGYYPGGEGASRPLGPHAPLPLPQGPPDCSPEAMASAGSGVDPRCLSERGGVEEGRPAYPHAGLPGWEPQPPDLEDHRAGSGGGPDGLEPPPPPPHYPGYVDESHPREPTDYVPDLDRLIPQTETSLPPTGPDTYQPHPPASKPLDTTPPTRVAPPDVWLPAPELQPGDGKLPDSKLFLPDFPPHRGRPMSGDSKVTTGGLMVTKTPALIATLLLIAILV</sequence>
<feature type="compositionally biased region" description="Basic and acidic residues" evidence="12">
    <location>
        <begin position="778"/>
        <end position="794"/>
    </location>
</feature>
<dbReference type="AlphaFoldDB" id="A0A158QSW1"/>
<reference evidence="13 14" key="1">
    <citation type="submission" date="2018-10" db="EMBL/GenBank/DDBJ databases">
        <authorList>
            <consortium name="Pathogen Informatics"/>
        </authorList>
    </citation>
    <scope>NUCLEOTIDE SEQUENCE [LARGE SCALE GENOMIC DNA]</scope>
</reference>
<dbReference type="PANTHER" id="PTHR10822">
    <property type="entry name" value="GLYPICAN"/>
    <property type="match status" value="1"/>
</dbReference>
<feature type="compositionally biased region" description="Pro residues" evidence="12">
    <location>
        <begin position="515"/>
        <end position="531"/>
    </location>
</feature>
<evidence type="ECO:0000256" key="1">
    <source>
        <dbReference type="ARBA" id="ARBA00004609"/>
    </source>
</evidence>
<dbReference type="GO" id="GO:0009966">
    <property type="term" value="P:regulation of signal transduction"/>
    <property type="evidence" value="ECO:0007669"/>
    <property type="project" value="InterPro"/>
</dbReference>
<dbReference type="OrthoDB" id="6257497at2759"/>
<evidence type="ECO:0000313" key="13">
    <source>
        <dbReference type="EMBL" id="VDD75530.1"/>
    </source>
</evidence>
<evidence type="ECO:0008006" key="15">
    <source>
        <dbReference type="Google" id="ProtNLM"/>
    </source>
</evidence>
<feature type="region of interest" description="Disordered" evidence="12">
    <location>
        <begin position="146"/>
        <end position="257"/>
    </location>
</feature>
<evidence type="ECO:0000256" key="2">
    <source>
        <dbReference type="ARBA" id="ARBA00010260"/>
    </source>
</evidence>
<evidence type="ECO:0000256" key="6">
    <source>
        <dbReference type="ARBA" id="ARBA00022974"/>
    </source>
</evidence>
<accession>A0A158QSW1</accession>
<evidence type="ECO:0000313" key="14">
    <source>
        <dbReference type="Proteomes" id="UP000267029"/>
    </source>
</evidence>
<gene>
    <name evidence="13" type="ORF">MCOS_LOCUS1533</name>
</gene>
<keyword evidence="6" id="KW-0654">Proteoglycan</keyword>
<evidence type="ECO:0000256" key="11">
    <source>
        <dbReference type="RuleBase" id="RU003518"/>
    </source>
</evidence>
<evidence type="ECO:0000256" key="4">
    <source>
        <dbReference type="ARBA" id="ARBA00022622"/>
    </source>
</evidence>
<dbReference type="GO" id="GO:0016477">
    <property type="term" value="P:cell migration"/>
    <property type="evidence" value="ECO:0007669"/>
    <property type="project" value="TreeGrafter"/>
</dbReference>
<feature type="compositionally biased region" description="Polar residues" evidence="12">
    <location>
        <begin position="353"/>
        <end position="379"/>
    </location>
</feature>
<keyword evidence="8" id="KW-0325">Glycoprotein</keyword>
<proteinExistence type="inferred from homology"/>